<dbReference type="InterPro" id="IPR013785">
    <property type="entry name" value="Aldolase_TIM"/>
</dbReference>
<evidence type="ECO:0000256" key="4">
    <source>
        <dbReference type="ARBA" id="ARBA00012911"/>
    </source>
</evidence>
<evidence type="ECO:0000256" key="5">
    <source>
        <dbReference type="ARBA" id="ARBA00022490"/>
    </source>
</evidence>
<dbReference type="EC" id="4.1.3.3" evidence="4"/>
<evidence type="ECO:0000313" key="11">
    <source>
        <dbReference type="EMBL" id="CAD8458762.1"/>
    </source>
</evidence>
<evidence type="ECO:0000256" key="1">
    <source>
        <dbReference type="ARBA" id="ARBA00004496"/>
    </source>
</evidence>
<dbReference type="Gene3D" id="3.20.20.70">
    <property type="entry name" value="Aldolase class I"/>
    <property type="match status" value="1"/>
</dbReference>
<proteinExistence type="inferred from homology"/>
<comment type="subcellular location">
    <subcellularLocation>
        <location evidence="1">Cytoplasm</location>
    </subcellularLocation>
</comment>
<evidence type="ECO:0000256" key="2">
    <source>
        <dbReference type="ARBA" id="ARBA00004878"/>
    </source>
</evidence>
<dbReference type="PANTHER" id="PTHR12128">
    <property type="entry name" value="DIHYDRODIPICOLINATE SYNTHASE"/>
    <property type="match status" value="1"/>
</dbReference>
<evidence type="ECO:0000256" key="8">
    <source>
        <dbReference type="ARBA" id="ARBA00044906"/>
    </source>
</evidence>
<dbReference type="GO" id="GO:0008747">
    <property type="term" value="F:N-acetylneuraminate lyase activity"/>
    <property type="evidence" value="ECO:0007669"/>
    <property type="project" value="UniProtKB-EC"/>
</dbReference>
<dbReference type="InterPro" id="IPR002110">
    <property type="entry name" value="Ankyrin_rpt"/>
</dbReference>
<sequence>MSGPMDFVSVLKACSEGKFGEAVNILETLDTPTENTSKLAKQLDQTDAKGYTCLMLASQSGHSPLVSSLLNKGARARFRSPTLNATARQLAVMAKHSGIALALAKAEMREGLFRGMVAPVMTEFDADQNLVTKNIPAYVSHLVSSGVDGVFLCGTSGESMTLSVTERKELLERWIEARNLQKAPLYIIAQIGCDSVASSVELSRHAEKCKADAVACMMPTFFKPPSVKEALQFTKKVASASPCTPFFYYHFPKITGVNIPASSWVKEAMVSIPQLMGLKFTSLDCIDYGNICAHDPNNTLALLPGFEASYTAYVPFNDATERPFGGVALMCNFLGRHLKTFVNVANDTKMPSNQKYKKLETLQRITRRVASLGAETNPIAMLKVAMHGLGICSSIVLRLPNRCISVEEVKYIENELKSIREHKDTIPNHPKQDNGRKEDCKQLK</sequence>
<evidence type="ECO:0000256" key="3">
    <source>
        <dbReference type="ARBA" id="ARBA00006324"/>
    </source>
</evidence>
<name>A0A7S0H3T3_9EUKA</name>
<dbReference type="SUPFAM" id="SSF51569">
    <property type="entry name" value="Aldolase"/>
    <property type="match status" value="1"/>
</dbReference>
<dbReference type="AlphaFoldDB" id="A0A7S0H3T3"/>
<dbReference type="Pfam" id="PF00701">
    <property type="entry name" value="DHDPS"/>
    <property type="match status" value="1"/>
</dbReference>
<dbReference type="Gene3D" id="1.25.40.20">
    <property type="entry name" value="Ankyrin repeat-containing domain"/>
    <property type="match status" value="1"/>
</dbReference>
<comment type="catalytic activity">
    <reaction evidence="8">
        <text>aceneuramate = aldehydo-N-acetyl-D-mannosamine + pyruvate</text>
        <dbReference type="Rhea" id="RHEA:23296"/>
        <dbReference type="ChEBI" id="CHEBI:15361"/>
        <dbReference type="ChEBI" id="CHEBI:17122"/>
        <dbReference type="ChEBI" id="CHEBI:173083"/>
        <dbReference type="EC" id="4.1.3.3"/>
    </reaction>
</comment>
<dbReference type="SMART" id="SM01130">
    <property type="entry name" value="DHDPS"/>
    <property type="match status" value="1"/>
</dbReference>
<organism evidence="11">
    <name type="scientific">Amorphochlora amoebiformis</name>
    <dbReference type="NCBI Taxonomy" id="1561963"/>
    <lineage>
        <taxon>Eukaryota</taxon>
        <taxon>Sar</taxon>
        <taxon>Rhizaria</taxon>
        <taxon>Cercozoa</taxon>
        <taxon>Chlorarachniophyceae</taxon>
        <taxon>Amorphochlora</taxon>
    </lineage>
</organism>
<feature type="repeat" description="ANK" evidence="9">
    <location>
        <begin position="49"/>
        <end position="81"/>
    </location>
</feature>
<evidence type="ECO:0000256" key="7">
    <source>
        <dbReference type="ARBA" id="ARBA00023277"/>
    </source>
</evidence>
<protein>
    <recommendedName>
        <fullName evidence="4">N-acetylneuraminate lyase</fullName>
        <ecNumber evidence="4">4.1.3.3</ecNumber>
    </recommendedName>
</protein>
<dbReference type="GO" id="GO:0005737">
    <property type="term" value="C:cytoplasm"/>
    <property type="evidence" value="ECO:0007669"/>
    <property type="project" value="UniProtKB-SubCell"/>
</dbReference>
<dbReference type="SUPFAM" id="SSF48403">
    <property type="entry name" value="Ankyrin repeat"/>
    <property type="match status" value="1"/>
</dbReference>
<comment type="similarity">
    <text evidence="3">Belongs to the DapA family. NanA subfamily.</text>
</comment>
<evidence type="ECO:0000256" key="10">
    <source>
        <dbReference type="SAM" id="MobiDB-lite"/>
    </source>
</evidence>
<dbReference type="InterPro" id="IPR036770">
    <property type="entry name" value="Ankyrin_rpt-contain_sf"/>
</dbReference>
<keyword evidence="7" id="KW-0119">Carbohydrate metabolism</keyword>
<comment type="pathway">
    <text evidence="2">Amino-sugar metabolism; N-acetylneuraminate degradation.</text>
</comment>
<keyword evidence="5" id="KW-0963">Cytoplasm</keyword>
<feature type="region of interest" description="Disordered" evidence="10">
    <location>
        <begin position="422"/>
        <end position="444"/>
    </location>
</feature>
<evidence type="ECO:0000256" key="9">
    <source>
        <dbReference type="PROSITE-ProRule" id="PRU00023"/>
    </source>
</evidence>
<evidence type="ECO:0000256" key="6">
    <source>
        <dbReference type="ARBA" id="ARBA00023239"/>
    </source>
</evidence>
<accession>A0A7S0H3T3</accession>
<dbReference type="PRINTS" id="PR00146">
    <property type="entry name" value="DHPICSNTHASE"/>
</dbReference>
<gene>
    <name evidence="11" type="ORF">LAMO00422_LOCUS17713</name>
</gene>
<reference evidence="11" key="1">
    <citation type="submission" date="2021-01" db="EMBL/GenBank/DDBJ databases">
        <authorList>
            <person name="Corre E."/>
            <person name="Pelletier E."/>
            <person name="Niang G."/>
            <person name="Scheremetjew M."/>
            <person name="Finn R."/>
            <person name="Kale V."/>
            <person name="Holt S."/>
            <person name="Cochrane G."/>
            <person name="Meng A."/>
            <person name="Brown T."/>
            <person name="Cohen L."/>
        </authorList>
    </citation>
    <scope>NUCLEOTIDE SEQUENCE</scope>
    <source>
        <strain evidence="11">CCMP2058</strain>
    </source>
</reference>
<keyword evidence="9" id="KW-0040">ANK repeat</keyword>
<dbReference type="InterPro" id="IPR002220">
    <property type="entry name" value="DapA-like"/>
</dbReference>
<dbReference type="PROSITE" id="PS50297">
    <property type="entry name" value="ANK_REP_REGION"/>
    <property type="match status" value="1"/>
</dbReference>
<dbReference type="PROSITE" id="PS50088">
    <property type="entry name" value="ANK_REPEAT"/>
    <property type="match status" value="1"/>
</dbReference>
<keyword evidence="6" id="KW-0456">Lyase</keyword>
<dbReference type="EMBL" id="HBEM01026054">
    <property type="protein sequence ID" value="CAD8458762.1"/>
    <property type="molecule type" value="Transcribed_RNA"/>
</dbReference>
<dbReference type="PANTHER" id="PTHR12128:SF21">
    <property type="entry name" value="N-ACETYLNEURAMINATE LYASE"/>
    <property type="match status" value="1"/>
</dbReference>